<dbReference type="AlphaFoldDB" id="A0A2Z6LTT6"/>
<dbReference type="Proteomes" id="UP000242715">
    <property type="component" value="Unassembled WGS sequence"/>
</dbReference>
<evidence type="ECO:0000313" key="2">
    <source>
        <dbReference type="Proteomes" id="UP000242715"/>
    </source>
</evidence>
<name>A0A2Z6LTT6_TRISU</name>
<proteinExistence type="predicted"/>
<dbReference type="EMBL" id="DF973206">
    <property type="protein sequence ID" value="GAU19921.1"/>
    <property type="molecule type" value="Genomic_DNA"/>
</dbReference>
<gene>
    <name evidence="1" type="ORF">TSUD_95260</name>
</gene>
<reference evidence="2" key="1">
    <citation type="journal article" date="2017" name="Front. Plant Sci.">
        <title>Climate Clever Clovers: New Paradigm to Reduce the Environmental Footprint of Ruminants by Breeding Low Methanogenic Forages Utilizing Haplotype Variation.</title>
        <authorList>
            <person name="Kaur P."/>
            <person name="Appels R."/>
            <person name="Bayer P.E."/>
            <person name="Keeble-Gagnere G."/>
            <person name="Wang J."/>
            <person name="Hirakawa H."/>
            <person name="Shirasawa K."/>
            <person name="Vercoe P."/>
            <person name="Stefanova K."/>
            <person name="Durmic Z."/>
            <person name="Nichols P."/>
            <person name="Revell C."/>
            <person name="Isobe S.N."/>
            <person name="Edwards D."/>
            <person name="Erskine W."/>
        </authorList>
    </citation>
    <scope>NUCLEOTIDE SEQUENCE [LARGE SCALE GENOMIC DNA]</scope>
    <source>
        <strain evidence="2">cv. Daliak</strain>
    </source>
</reference>
<protein>
    <submittedName>
        <fullName evidence="1">Uncharacterized protein</fullName>
    </submittedName>
</protein>
<organism evidence="1 2">
    <name type="scientific">Trifolium subterraneum</name>
    <name type="common">Subterranean clover</name>
    <dbReference type="NCBI Taxonomy" id="3900"/>
    <lineage>
        <taxon>Eukaryota</taxon>
        <taxon>Viridiplantae</taxon>
        <taxon>Streptophyta</taxon>
        <taxon>Embryophyta</taxon>
        <taxon>Tracheophyta</taxon>
        <taxon>Spermatophyta</taxon>
        <taxon>Magnoliopsida</taxon>
        <taxon>eudicotyledons</taxon>
        <taxon>Gunneridae</taxon>
        <taxon>Pentapetalae</taxon>
        <taxon>rosids</taxon>
        <taxon>fabids</taxon>
        <taxon>Fabales</taxon>
        <taxon>Fabaceae</taxon>
        <taxon>Papilionoideae</taxon>
        <taxon>50 kb inversion clade</taxon>
        <taxon>NPAAA clade</taxon>
        <taxon>Hologalegina</taxon>
        <taxon>IRL clade</taxon>
        <taxon>Trifolieae</taxon>
        <taxon>Trifolium</taxon>
    </lineage>
</organism>
<keyword evidence="2" id="KW-1185">Reference proteome</keyword>
<sequence>MFGMTLGWILALRIEGVLGLLLAIVRGCGGIKSFMIHLSDRSRVDIEVHRLPPNSRWVCVNTDDASRGLLVLLIAVGTSKTLNIRINIVD</sequence>
<accession>A0A2Z6LTT6</accession>
<evidence type="ECO:0000313" key="1">
    <source>
        <dbReference type="EMBL" id="GAU19921.1"/>
    </source>
</evidence>